<accession>A0A4Q9VX63</accession>
<name>A0A4Q9VX63_9HYPH</name>
<dbReference type="SUPFAM" id="SSF52266">
    <property type="entry name" value="SGNH hydrolase"/>
    <property type="match status" value="1"/>
</dbReference>
<keyword evidence="2" id="KW-1185">Reference proteome</keyword>
<dbReference type="RefSeq" id="WP_131305484.1">
    <property type="nucleotide sequence ID" value="NZ_SJFN01000002.1"/>
</dbReference>
<sequence length="459" mass="48328">MTYGNFAGGSPRRPIVTGLGSIVDTLARNLNSVVLAVNGDSTSAEVVSPGYGFLFSSLFTQLAPLVPRARIQSRLWSDATQTHAPWAVAQAGASGERGISMGTTNGRYWTATEVGSPAGDFLLEVKVALNEWSDAALNRWFLSQWNLPTASGRRLRFGKTTANAIMFEYSLDGIASQYFPATAGAWTVPANGAPTRFRLAYQVNNGAGQRVLTMSQSLDDGATWAQIATTTTAGASAPYASTMNVEVGSSFGAAAAAGSGGMNGTIFEAIWLDGLASGADLLPKPLETARPYFGTDGCAVVGSPTLYLYNASAAQKNIAYHADATRFPKTVPKAWPLVHVLNDGHNEGALVGPSWTAQLAAWATAAKARNPDADLVALTQNPQAPTSPDGYYPVRHLARQAQLPMWCARNGVRCIDTARDFWGADGAVVASLIQADSVHPTLAGDKLRATAILREMAGT</sequence>
<dbReference type="AlphaFoldDB" id="A0A4Q9VX63"/>
<evidence type="ECO:0000313" key="2">
    <source>
        <dbReference type="Proteomes" id="UP000292781"/>
    </source>
</evidence>
<dbReference type="Gene3D" id="3.40.50.1110">
    <property type="entry name" value="SGNH hydrolase"/>
    <property type="match status" value="1"/>
</dbReference>
<gene>
    <name evidence="1" type="ORF">EYW49_02130</name>
</gene>
<evidence type="ECO:0000313" key="1">
    <source>
        <dbReference type="EMBL" id="TBW40977.1"/>
    </source>
</evidence>
<dbReference type="Proteomes" id="UP000292781">
    <property type="component" value="Unassembled WGS sequence"/>
</dbReference>
<dbReference type="GO" id="GO:0016788">
    <property type="term" value="F:hydrolase activity, acting on ester bonds"/>
    <property type="evidence" value="ECO:0007669"/>
    <property type="project" value="UniProtKB-ARBA"/>
</dbReference>
<dbReference type="InterPro" id="IPR036514">
    <property type="entry name" value="SGNH_hydro_sf"/>
</dbReference>
<reference evidence="1 2" key="1">
    <citation type="submission" date="2019-02" db="EMBL/GenBank/DDBJ databases">
        <title>Siculibacillus lacustris gen. nov., sp. nov., a new rosette-forming bacterium isolated from a freshwater crater lake (Lake St. Ana, Romania).</title>
        <authorList>
            <person name="Felfoldi T."/>
            <person name="Marton Z."/>
            <person name="Szabo A."/>
            <person name="Mentes A."/>
            <person name="Boka K."/>
            <person name="Marialigeti K."/>
            <person name="Mathe I."/>
            <person name="Koncz M."/>
            <person name="Schumann P."/>
            <person name="Toth E."/>
        </authorList>
    </citation>
    <scope>NUCLEOTIDE SEQUENCE [LARGE SCALE GENOMIC DNA]</scope>
    <source>
        <strain evidence="1 2">SA-279</strain>
    </source>
</reference>
<proteinExistence type="predicted"/>
<comment type="caution">
    <text evidence="1">The sequence shown here is derived from an EMBL/GenBank/DDBJ whole genome shotgun (WGS) entry which is preliminary data.</text>
</comment>
<organism evidence="1 2">
    <name type="scientific">Siculibacillus lacustris</name>
    <dbReference type="NCBI Taxonomy" id="1549641"/>
    <lineage>
        <taxon>Bacteria</taxon>
        <taxon>Pseudomonadati</taxon>
        <taxon>Pseudomonadota</taxon>
        <taxon>Alphaproteobacteria</taxon>
        <taxon>Hyphomicrobiales</taxon>
        <taxon>Ancalomicrobiaceae</taxon>
        <taxon>Siculibacillus</taxon>
    </lineage>
</organism>
<protein>
    <submittedName>
        <fullName evidence="1">Uncharacterized protein</fullName>
    </submittedName>
</protein>
<dbReference type="EMBL" id="SJFN01000002">
    <property type="protein sequence ID" value="TBW40977.1"/>
    <property type="molecule type" value="Genomic_DNA"/>
</dbReference>